<accession>A0A1M3SYD1</accession>
<comment type="similarity">
    <text evidence="3">Belongs to the NRP synthetase family.</text>
</comment>
<dbReference type="AlphaFoldDB" id="A0A1M3SYD1"/>
<dbReference type="InterPro" id="IPR042099">
    <property type="entry name" value="ANL_N_sf"/>
</dbReference>
<dbReference type="PANTHER" id="PTHR45527:SF12">
    <property type="entry name" value="NONRIBOSOMAL PEPTIDE SYNTHETASE IVOA"/>
    <property type="match status" value="1"/>
</dbReference>
<keyword evidence="1" id="KW-0596">Phosphopantetheine</keyword>
<evidence type="ECO:0000313" key="6">
    <source>
        <dbReference type="Proteomes" id="UP000184063"/>
    </source>
</evidence>
<dbReference type="InterPro" id="IPR000873">
    <property type="entry name" value="AMP-dep_synth/lig_dom"/>
</dbReference>
<dbReference type="EMBL" id="KV878321">
    <property type="protein sequence ID" value="OJZ79485.1"/>
    <property type="molecule type" value="Genomic_DNA"/>
</dbReference>
<feature type="non-terminal residue" evidence="5">
    <location>
        <position position="121"/>
    </location>
</feature>
<keyword evidence="2" id="KW-0597">Phosphoprotein</keyword>
<evidence type="ECO:0000259" key="4">
    <source>
        <dbReference type="Pfam" id="PF00501"/>
    </source>
</evidence>
<dbReference type="VEuPathDB" id="FungiDB:ASPFODRAFT_149016"/>
<feature type="domain" description="AMP-dependent synthetase/ligase" evidence="4">
    <location>
        <begin position="24"/>
        <end position="119"/>
    </location>
</feature>
<protein>
    <recommendedName>
        <fullName evidence="4">AMP-dependent synthetase/ligase domain-containing protein</fullName>
    </recommendedName>
</protein>
<evidence type="ECO:0000256" key="1">
    <source>
        <dbReference type="ARBA" id="ARBA00022450"/>
    </source>
</evidence>
<dbReference type="GO" id="GO:0005737">
    <property type="term" value="C:cytoplasm"/>
    <property type="evidence" value="ECO:0007669"/>
    <property type="project" value="TreeGrafter"/>
</dbReference>
<dbReference type="Pfam" id="PF00501">
    <property type="entry name" value="AMP-binding"/>
    <property type="match status" value="1"/>
</dbReference>
<evidence type="ECO:0000256" key="3">
    <source>
        <dbReference type="ARBA" id="ARBA00029454"/>
    </source>
</evidence>
<proteinExistence type="inferred from homology"/>
<dbReference type="SUPFAM" id="SSF56801">
    <property type="entry name" value="Acetyl-CoA synthetase-like"/>
    <property type="match status" value="1"/>
</dbReference>
<evidence type="ECO:0000313" key="5">
    <source>
        <dbReference type="EMBL" id="OJZ79485.1"/>
    </source>
</evidence>
<dbReference type="GO" id="GO:0031177">
    <property type="term" value="F:phosphopantetheine binding"/>
    <property type="evidence" value="ECO:0007669"/>
    <property type="project" value="TreeGrafter"/>
</dbReference>
<organism evidence="5 6">
    <name type="scientific">Aspergillus luchuensis (strain CBS 106.47)</name>
    <dbReference type="NCBI Taxonomy" id="1137211"/>
    <lineage>
        <taxon>Eukaryota</taxon>
        <taxon>Fungi</taxon>
        <taxon>Dikarya</taxon>
        <taxon>Ascomycota</taxon>
        <taxon>Pezizomycotina</taxon>
        <taxon>Eurotiomycetes</taxon>
        <taxon>Eurotiomycetidae</taxon>
        <taxon>Eurotiales</taxon>
        <taxon>Aspergillaceae</taxon>
        <taxon>Aspergillus</taxon>
        <taxon>Aspergillus subgen. Circumdati</taxon>
    </lineage>
</organism>
<name>A0A1M3SYD1_ASPLC</name>
<dbReference type="PANTHER" id="PTHR45527">
    <property type="entry name" value="NONRIBOSOMAL PEPTIDE SYNTHETASE"/>
    <property type="match status" value="1"/>
</dbReference>
<dbReference type="GO" id="GO:0043041">
    <property type="term" value="P:amino acid activation for nonribosomal peptide biosynthetic process"/>
    <property type="evidence" value="ECO:0007669"/>
    <property type="project" value="TreeGrafter"/>
</dbReference>
<gene>
    <name evidence="5" type="ORF">ASPFODRAFT_149016</name>
</gene>
<evidence type="ECO:0000256" key="2">
    <source>
        <dbReference type="ARBA" id="ARBA00022553"/>
    </source>
</evidence>
<sequence length="121" mass="13223">MLKLADWNRTVPARVERCVHELVAERCHTQPDAPAVCAWDGNFTYGELDQLSTALAVHLSGCGVRPEMFVPLCFEKSCWTVVALLAVLKAGAAFVLLDPSQPQSRLQELCASVNARLILSS</sequence>
<dbReference type="GO" id="GO:0044550">
    <property type="term" value="P:secondary metabolite biosynthetic process"/>
    <property type="evidence" value="ECO:0007669"/>
    <property type="project" value="TreeGrafter"/>
</dbReference>
<dbReference type="Gene3D" id="3.40.50.12780">
    <property type="entry name" value="N-terminal domain of ligase-like"/>
    <property type="match status" value="1"/>
</dbReference>
<dbReference type="Proteomes" id="UP000184063">
    <property type="component" value="Unassembled WGS sequence"/>
</dbReference>
<reference evidence="6" key="1">
    <citation type="journal article" date="2017" name="Genome Biol.">
        <title>Comparative genomics reveals high biological diversity and specific adaptations in the industrially and medically important fungal genus Aspergillus.</title>
        <authorList>
            <person name="de Vries R.P."/>
            <person name="Riley R."/>
            <person name="Wiebenga A."/>
            <person name="Aguilar-Osorio G."/>
            <person name="Amillis S."/>
            <person name="Uchima C.A."/>
            <person name="Anderluh G."/>
            <person name="Asadollahi M."/>
            <person name="Askin M."/>
            <person name="Barry K."/>
            <person name="Battaglia E."/>
            <person name="Bayram O."/>
            <person name="Benocci T."/>
            <person name="Braus-Stromeyer S.A."/>
            <person name="Caldana C."/>
            <person name="Canovas D."/>
            <person name="Cerqueira G.C."/>
            <person name="Chen F."/>
            <person name="Chen W."/>
            <person name="Choi C."/>
            <person name="Clum A."/>
            <person name="Dos Santos R.A."/>
            <person name="Damasio A.R."/>
            <person name="Diallinas G."/>
            <person name="Emri T."/>
            <person name="Fekete E."/>
            <person name="Flipphi M."/>
            <person name="Freyberg S."/>
            <person name="Gallo A."/>
            <person name="Gournas C."/>
            <person name="Habgood R."/>
            <person name="Hainaut M."/>
            <person name="Harispe M.L."/>
            <person name="Henrissat B."/>
            <person name="Hilden K.S."/>
            <person name="Hope R."/>
            <person name="Hossain A."/>
            <person name="Karabika E."/>
            <person name="Karaffa L."/>
            <person name="Karanyi Z."/>
            <person name="Krasevec N."/>
            <person name="Kuo A."/>
            <person name="Kusch H."/>
            <person name="LaButti K."/>
            <person name="Lagendijk E.L."/>
            <person name="Lapidus A."/>
            <person name="Levasseur A."/>
            <person name="Lindquist E."/>
            <person name="Lipzen A."/>
            <person name="Logrieco A.F."/>
            <person name="MacCabe A."/>
            <person name="Maekelae M.R."/>
            <person name="Malavazi I."/>
            <person name="Melin P."/>
            <person name="Meyer V."/>
            <person name="Mielnichuk N."/>
            <person name="Miskei M."/>
            <person name="Molnar A.P."/>
            <person name="Mule G."/>
            <person name="Ngan C.Y."/>
            <person name="Orejas M."/>
            <person name="Orosz E."/>
            <person name="Ouedraogo J.P."/>
            <person name="Overkamp K.M."/>
            <person name="Park H.-S."/>
            <person name="Perrone G."/>
            <person name="Piumi F."/>
            <person name="Punt P.J."/>
            <person name="Ram A.F."/>
            <person name="Ramon A."/>
            <person name="Rauscher S."/>
            <person name="Record E."/>
            <person name="Riano-Pachon D.M."/>
            <person name="Robert V."/>
            <person name="Roehrig J."/>
            <person name="Ruller R."/>
            <person name="Salamov A."/>
            <person name="Salih N.S."/>
            <person name="Samson R.A."/>
            <person name="Sandor E."/>
            <person name="Sanguinetti M."/>
            <person name="Schuetze T."/>
            <person name="Sepcic K."/>
            <person name="Shelest E."/>
            <person name="Sherlock G."/>
            <person name="Sophianopoulou V."/>
            <person name="Squina F.M."/>
            <person name="Sun H."/>
            <person name="Susca A."/>
            <person name="Todd R.B."/>
            <person name="Tsang A."/>
            <person name="Unkles S.E."/>
            <person name="van de Wiele N."/>
            <person name="van Rossen-Uffink D."/>
            <person name="Oliveira J.V."/>
            <person name="Vesth T.C."/>
            <person name="Visser J."/>
            <person name="Yu J.-H."/>
            <person name="Zhou M."/>
            <person name="Andersen M.R."/>
            <person name="Archer D.B."/>
            <person name="Baker S.E."/>
            <person name="Benoit I."/>
            <person name="Brakhage A.A."/>
            <person name="Braus G.H."/>
            <person name="Fischer R."/>
            <person name="Frisvad J.C."/>
            <person name="Goldman G.H."/>
            <person name="Houbraken J."/>
            <person name="Oakley B."/>
            <person name="Pocsi I."/>
            <person name="Scazzocchio C."/>
            <person name="Seiboth B."/>
            <person name="vanKuyk P.A."/>
            <person name="Wortman J."/>
            <person name="Dyer P.S."/>
            <person name="Grigoriev I.V."/>
        </authorList>
    </citation>
    <scope>NUCLEOTIDE SEQUENCE [LARGE SCALE GENOMIC DNA]</scope>
    <source>
        <strain evidence="6">CBS 106.47</strain>
    </source>
</reference>